<dbReference type="InterPro" id="IPR008197">
    <property type="entry name" value="WAP_dom"/>
</dbReference>
<feature type="domain" description="WAP" evidence="1">
    <location>
        <begin position="22"/>
        <end position="75"/>
    </location>
</feature>
<evidence type="ECO:0000313" key="3">
    <source>
        <dbReference type="Proteomes" id="UP000472267"/>
    </source>
</evidence>
<dbReference type="Ensembl" id="ENSSFAT00005046031.1">
    <property type="protein sequence ID" value="ENSSFAP00005044466.1"/>
    <property type="gene ID" value="ENSSFAG00005021884.1"/>
</dbReference>
<accession>A0A672IRH2</accession>
<dbReference type="InterPro" id="IPR036645">
    <property type="entry name" value="Elafin-like_sf"/>
</dbReference>
<dbReference type="GO" id="GO:0005576">
    <property type="term" value="C:extracellular region"/>
    <property type="evidence" value="ECO:0007669"/>
    <property type="project" value="InterPro"/>
</dbReference>
<name>A0A672IRH2_SALFA</name>
<dbReference type="SMART" id="SM00217">
    <property type="entry name" value="WAP"/>
    <property type="match status" value="1"/>
</dbReference>
<dbReference type="InParanoid" id="A0A672IRH2"/>
<dbReference type="AlphaFoldDB" id="A0A672IRH2"/>
<evidence type="ECO:0000259" key="1">
    <source>
        <dbReference type="PROSITE" id="PS51390"/>
    </source>
</evidence>
<dbReference type="SUPFAM" id="SSF57256">
    <property type="entry name" value="Elafin-like"/>
    <property type="match status" value="1"/>
</dbReference>
<evidence type="ECO:0000313" key="2">
    <source>
        <dbReference type="Ensembl" id="ENSSFAP00005044466.1"/>
    </source>
</evidence>
<dbReference type="PROSITE" id="PS51390">
    <property type="entry name" value="WAP"/>
    <property type="match status" value="1"/>
</dbReference>
<reference evidence="2" key="3">
    <citation type="submission" date="2025-09" db="UniProtKB">
        <authorList>
            <consortium name="Ensembl"/>
        </authorList>
    </citation>
    <scope>IDENTIFICATION</scope>
</reference>
<keyword evidence="3" id="KW-1185">Reference proteome</keyword>
<sequence>WHVATFYPFFFSQLLEHDFSFLSDHPGVCPPPTYTGNPYIICPAVIFPSCSHDSQCGKHEKCCDNGCARVCTAATKRKMEINSHF</sequence>
<proteinExistence type="predicted"/>
<protein>
    <recommendedName>
        <fullName evidence="1">WAP domain-containing protein</fullName>
    </recommendedName>
</protein>
<dbReference type="OMA" id="MEINSHF"/>
<dbReference type="GO" id="GO:0030414">
    <property type="term" value="F:peptidase inhibitor activity"/>
    <property type="evidence" value="ECO:0007669"/>
    <property type="project" value="InterPro"/>
</dbReference>
<organism evidence="2 3">
    <name type="scientific">Salarias fasciatus</name>
    <name type="common">Jewelled blenny</name>
    <name type="synonym">Blennius fasciatus</name>
    <dbReference type="NCBI Taxonomy" id="181472"/>
    <lineage>
        <taxon>Eukaryota</taxon>
        <taxon>Metazoa</taxon>
        <taxon>Chordata</taxon>
        <taxon>Craniata</taxon>
        <taxon>Vertebrata</taxon>
        <taxon>Euteleostomi</taxon>
        <taxon>Actinopterygii</taxon>
        <taxon>Neopterygii</taxon>
        <taxon>Teleostei</taxon>
        <taxon>Neoteleostei</taxon>
        <taxon>Acanthomorphata</taxon>
        <taxon>Ovalentaria</taxon>
        <taxon>Blenniimorphae</taxon>
        <taxon>Blenniiformes</taxon>
        <taxon>Blennioidei</taxon>
        <taxon>Blenniidae</taxon>
        <taxon>Salariinae</taxon>
        <taxon>Salarias</taxon>
    </lineage>
</organism>
<dbReference type="Gene3D" id="4.10.75.10">
    <property type="entry name" value="Elafin-like"/>
    <property type="match status" value="1"/>
</dbReference>
<dbReference type="Pfam" id="PF00095">
    <property type="entry name" value="WAP"/>
    <property type="match status" value="1"/>
</dbReference>
<reference evidence="2" key="1">
    <citation type="submission" date="2019-06" db="EMBL/GenBank/DDBJ databases">
        <authorList>
            <consortium name="Wellcome Sanger Institute Data Sharing"/>
        </authorList>
    </citation>
    <scope>NUCLEOTIDE SEQUENCE [LARGE SCALE GENOMIC DNA]</scope>
</reference>
<reference evidence="2" key="2">
    <citation type="submission" date="2025-08" db="UniProtKB">
        <authorList>
            <consortium name="Ensembl"/>
        </authorList>
    </citation>
    <scope>IDENTIFICATION</scope>
</reference>
<dbReference type="Proteomes" id="UP000472267">
    <property type="component" value="Chromosome 20"/>
</dbReference>